<dbReference type="RefSeq" id="WP_272005037.1">
    <property type="nucleotide sequence ID" value="NZ_JAQNDN010000020.1"/>
</dbReference>
<dbReference type="Proteomes" id="UP001217838">
    <property type="component" value="Unassembled WGS sequence"/>
</dbReference>
<sequence>MATQDISRFLFQLKKHYSGARMQKGRVILDSDFNEGEMLDDESQRAIVAEVVGRHGSPDAGFTIGNVATTVAYDFTIAAGTYYLGGMRQEIALSGTPLAPQRFATQSNWQQYRRDDVGKPGLPGAARFDLVYLVGWEQPVSAAEDDELLEQALGGRDAGQRIRRMHRVMVKTGVTVGTCAGAFDELKTALAPFDATTYERGSPATLKVTKSAAPGPDELCELPIASGYVGAENQAIRVQLIESGRFLWGYDNASPLYRVTASVSAGVVTIVFRTPPQEQRFFPLRKQVLEILPWGARVGNGEYVADHPIAEGIGGGVFARVTASYDPSTKTLIASTLQQAKLEDMLEWFGADIPEDERFLYLRVWNPGDDAPGVEQYGIAIGGPADLVPLTGTGLSVTFSAAGVVGDYWIIAARPATPELVVPWELHEPTPPHGPRRFYCPLAIIRWTPGGGGMLATVESCRRTFRPLTRLGDCCSVTVGDGSTSHGEYTSINAAIHALAPDRPGKVCVLPGVYEERVIVERNNLVIEGCGSQSIIRTPAGNATSAGLVSVSRSSDVTLRDLKIEATGQFGVTVLGAPPNEANPSQRIKLENLTVTTRRDATLTPPPIDEMFIPPGSAAFPLCTVGASGVVELSVIGCTLTMVGDLGALANVLLVACWRAVVRDCKILTPPGAGTISTAWGGVHVAGWCLDVLIERNTIHQGLGHGITLGSVHVVPTSGPLATITTAGTGPADPGTTGAVDPGDDCPGVGGGLPYTAGENEEPVPVAPDPGPENVRIRRNRISGMGGSGISVLGFWPEPVAFPVPQIQTHRLLIADNIIEDNYRHPPEGSLSPQLRLVAAFGGIVLADADMLHIHGNVIRGNGRDHLHPVCGIYVLHGENIVIEDNQIDSNGLRIDGDALPGHRAGIALQLVGRLLARVLDEEGAVQLKVDPDQLLPAARVRRNIVIHPAGRALQIYGLGLMSVQGNTLVSEGLAGLSYEELADEAHCVEIQNLGQARELIQRNVIPSNVGIFPDPPLLYDVRQLDLRLLDGRVQFTDNQVRFNPVSGAAREIFCATRLQSYDDIAVTGNQFFVKFPPEGGSMVHDTVVVAWSTRTCLNRWEDPVQTDPDAILTAASAQTLAFINATTLNQASRCIFVDVAAGASTIDNPIDSGNQIYDPFACTAG</sequence>
<dbReference type="Gene3D" id="2.160.20.10">
    <property type="entry name" value="Single-stranded right-handed beta-helix, Pectin lyase-like"/>
    <property type="match status" value="1"/>
</dbReference>
<dbReference type="InterPro" id="IPR012334">
    <property type="entry name" value="Pectin_lyas_fold"/>
</dbReference>
<protein>
    <submittedName>
        <fullName evidence="2">Right-handed parallel beta-helix repeat-containing protein</fullName>
    </submittedName>
</protein>
<name>A0ABT5BFG2_9BACT</name>
<accession>A0ABT5BFG2</accession>
<organism evidence="2 3">
    <name type="scientific">Nannocystis radixulma</name>
    <dbReference type="NCBI Taxonomy" id="2995305"/>
    <lineage>
        <taxon>Bacteria</taxon>
        <taxon>Pseudomonadati</taxon>
        <taxon>Myxococcota</taxon>
        <taxon>Polyangia</taxon>
        <taxon>Nannocystales</taxon>
        <taxon>Nannocystaceae</taxon>
        <taxon>Nannocystis</taxon>
    </lineage>
</organism>
<evidence type="ECO:0000313" key="3">
    <source>
        <dbReference type="Proteomes" id="UP001217838"/>
    </source>
</evidence>
<evidence type="ECO:0000259" key="1">
    <source>
        <dbReference type="Pfam" id="PF13229"/>
    </source>
</evidence>
<keyword evidence="3" id="KW-1185">Reference proteome</keyword>
<evidence type="ECO:0000313" key="2">
    <source>
        <dbReference type="EMBL" id="MDC0672881.1"/>
    </source>
</evidence>
<comment type="caution">
    <text evidence="2">The sequence shown here is derived from an EMBL/GenBank/DDBJ whole genome shotgun (WGS) entry which is preliminary data.</text>
</comment>
<dbReference type="EMBL" id="JAQNDN010000020">
    <property type="protein sequence ID" value="MDC0672881.1"/>
    <property type="molecule type" value="Genomic_DNA"/>
</dbReference>
<dbReference type="Pfam" id="PF13229">
    <property type="entry name" value="Beta_helix"/>
    <property type="match status" value="1"/>
</dbReference>
<reference evidence="2 3" key="1">
    <citation type="submission" date="2022-11" db="EMBL/GenBank/DDBJ databases">
        <title>Minimal conservation of predation-associated metabolite biosynthetic gene clusters underscores biosynthetic potential of Myxococcota including descriptions for ten novel species: Archangium lansinium sp. nov., Myxococcus landrumus sp. nov., Nannocystis bai.</title>
        <authorList>
            <person name="Ahearne A."/>
            <person name="Stevens C."/>
            <person name="Dowd S."/>
        </authorList>
    </citation>
    <scope>NUCLEOTIDE SEQUENCE [LARGE SCALE GENOMIC DNA]</scope>
    <source>
        <strain evidence="2 3">NCELM</strain>
    </source>
</reference>
<dbReference type="InterPro" id="IPR039448">
    <property type="entry name" value="Beta_helix"/>
</dbReference>
<dbReference type="InterPro" id="IPR011050">
    <property type="entry name" value="Pectin_lyase_fold/virulence"/>
</dbReference>
<dbReference type="InterPro" id="IPR045392">
    <property type="entry name" value="DUF6519"/>
</dbReference>
<dbReference type="SUPFAM" id="SSF51126">
    <property type="entry name" value="Pectin lyase-like"/>
    <property type="match status" value="1"/>
</dbReference>
<dbReference type="SMART" id="SM00710">
    <property type="entry name" value="PbH1"/>
    <property type="match status" value="8"/>
</dbReference>
<proteinExistence type="predicted"/>
<gene>
    <name evidence="2" type="ORF">POL58_34325</name>
</gene>
<dbReference type="Pfam" id="PF20129">
    <property type="entry name" value="DUF6519"/>
    <property type="match status" value="1"/>
</dbReference>
<dbReference type="InterPro" id="IPR006626">
    <property type="entry name" value="PbH1"/>
</dbReference>
<feature type="domain" description="Right handed beta helix" evidence="1">
    <location>
        <begin position="773"/>
        <end position="892"/>
    </location>
</feature>